<organism evidence="1 2">
    <name type="scientific">Ophiocordyceps camponoti-rufipedis</name>
    <dbReference type="NCBI Taxonomy" id="2004952"/>
    <lineage>
        <taxon>Eukaryota</taxon>
        <taxon>Fungi</taxon>
        <taxon>Dikarya</taxon>
        <taxon>Ascomycota</taxon>
        <taxon>Pezizomycotina</taxon>
        <taxon>Sordariomycetes</taxon>
        <taxon>Hypocreomycetidae</taxon>
        <taxon>Hypocreales</taxon>
        <taxon>Ophiocordycipitaceae</taxon>
        <taxon>Ophiocordyceps</taxon>
    </lineage>
</organism>
<evidence type="ECO:0000313" key="1">
    <source>
        <dbReference type="EMBL" id="PHH75265.1"/>
    </source>
</evidence>
<dbReference type="GO" id="GO:0006044">
    <property type="term" value="P:N-acetylglucosamine metabolic process"/>
    <property type="evidence" value="ECO:0007669"/>
    <property type="project" value="TreeGrafter"/>
</dbReference>
<dbReference type="STRING" id="2004952.A0A2C5Z0A5"/>
<dbReference type="InterPro" id="IPR022036">
    <property type="entry name" value="DUF3605"/>
</dbReference>
<sequence>MGSRDLVPFWNCNVPDDEKTADCPPFLLHLSDKDRRIIASPDSAFVLLDWPRVRQLVASDRLHLFQRSPLALRRYRAFIHDLSQSYGSVADYLLRERLRWPPPVTPRGRPFEYPSDDVRILLNDWPYGIDPRIVHLVIWTKFQLDEDPTTGQLTDSARAGIDAFVTGTFCSRLPPDRVGSRPLSHLVAADTSREVAQIIWFKNWSSLRSVDQIQHFHVMMFDPDPEIIRHVTNGDIPQYQR</sequence>
<dbReference type="Proteomes" id="UP000226431">
    <property type="component" value="Unassembled WGS sequence"/>
</dbReference>
<gene>
    <name evidence="1" type="ORF">CDD80_2511</name>
</gene>
<dbReference type="Pfam" id="PF12239">
    <property type="entry name" value="DUF3605"/>
    <property type="match status" value="1"/>
</dbReference>
<reference evidence="1 2" key="1">
    <citation type="submission" date="2017-06" db="EMBL/GenBank/DDBJ databases">
        <title>Ant-infecting Ophiocordyceps genomes reveal a high diversity of potential behavioral manipulation genes and a possible major role for enterotoxins.</title>
        <authorList>
            <person name="De Bekker C."/>
            <person name="Evans H.C."/>
            <person name="Brachmann A."/>
            <person name="Hughes D.P."/>
        </authorList>
    </citation>
    <scope>NUCLEOTIDE SEQUENCE [LARGE SCALE GENOMIC DNA]</scope>
    <source>
        <strain evidence="1 2">Map16</strain>
    </source>
</reference>
<comment type="caution">
    <text evidence="1">The sequence shown here is derived from an EMBL/GenBank/DDBJ whole genome shotgun (WGS) entry which is preliminary data.</text>
</comment>
<dbReference type="GO" id="GO:0005737">
    <property type="term" value="C:cytoplasm"/>
    <property type="evidence" value="ECO:0007669"/>
    <property type="project" value="TreeGrafter"/>
</dbReference>
<dbReference type="PANTHER" id="PTHR35020:SF4">
    <property type="entry name" value="N-ACETYLGLUCOSAMINE-INDUCED PROTEIN 1"/>
    <property type="match status" value="1"/>
</dbReference>
<evidence type="ECO:0000313" key="2">
    <source>
        <dbReference type="Proteomes" id="UP000226431"/>
    </source>
</evidence>
<dbReference type="PANTHER" id="PTHR35020">
    <property type="entry name" value="N-ACETYLGLUCOSAMINE-INDUCED PROTEIN 1"/>
    <property type="match status" value="1"/>
</dbReference>
<dbReference type="EMBL" id="NJES01000226">
    <property type="protein sequence ID" value="PHH75265.1"/>
    <property type="molecule type" value="Genomic_DNA"/>
</dbReference>
<name>A0A2C5Z0A5_9HYPO</name>
<dbReference type="OrthoDB" id="10053431at2759"/>
<dbReference type="AlphaFoldDB" id="A0A2C5Z0A5"/>
<proteinExistence type="predicted"/>
<accession>A0A2C5Z0A5</accession>
<keyword evidence="2" id="KW-1185">Reference proteome</keyword>
<protein>
    <submittedName>
        <fullName evidence="1">Uncharacterized protein</fullName>
    </submittedName>
</protein>